<evidence type="ECO:0000313" key="2">
    <source>
        <dbReference type="EMBL" id="VAW81546.1"/>
    </source>
</evidence>
<proteinExistence type="predicted"/>
<dbReference type="InterPro" id="IPR002545">
    <property type="entry name" value="CheW-lke_dom"/>
</dbReference>
<evidence type="ECO:0000259" key="1">
    <source>
        <dbReference type="PROSITE" id="PS50851"/>
    </source>
</evidence>
<dbReference type="GO" id="GO:0007165">
    <property type="term" value="P:signal transduction"/>
    <property type="evidence" value="ECO:0007669"/>
    <property type="project" value="InterPro"/>
</dbReference>
<dbReference type="Gene3D" id="2.30.30.40">
    <property type="entry name" value="SH3 Domains"/>
    <property type="match status" value="1"/>
</dbReference>
<dbReference type="EMBL" id="UOFL01000221">
    <property type="protein sequence ID" value="VAW81546.1"/>
    <property type="molecule type" value="Genomic_DNA"/>
</dbReference>
<sequence>MQLLTFNVDCNRYAIKTCSIREVLPVVKLMSLPFSIPGVTGLLNYSGIAVPVIDLTTLISGKPTKPLMSSRIVIINHQLADNNKRLLALLLEQATEIIRHDEMMVQDYGISMKETDFLGELIYDTQGVIQLVDPVNLLSATTHNSIFKTLDNSDCTAKSSSALK</sequence>
<gene>
    <name evidence="2" type="ORF">MNBD_GAMMA12-2503</name>
</gene>
<name>A0A3B0ZLN0_9ZZZZ</name>
<feature type="domain" description="CheW-like" evidence="1">
    <location>
        <begin position="1"/>
        <end position="143"/>
    </location>
</feature>
<dbReference type="AlphaFoldDB" id="A0A3B0ZLN0"/>
<accession>A0A3B0ZLN0</accession>
<dbReference type="SUPFAM" id="SSF50341">
    <property type="entry name" value="CheW-like"/>
    <property type="match status" value="1"/>
</dbReference>
<dbReference type="GO" id="GO:0005829">
    <property type="term" value="C:cytosol"/>
    <property type="evidence" value="ECO:0007669"/>
    <property type="project" value="TreeGrafter"/>
</dbReference>
<dbReference type="PANTHER" id="PTHR22617">
    <property type="entry name" value="CHEMOTAXIS SENSOR HISTIDINE KINASE-RELATED"/>
    <property type="match status" value="1"/>
</dbReference>
<reference evidence="2" key="1">
    <citation type="submission" date="2018-06" db="EMBL/GenBank/DDBJ databases">
        <authorList>
            <person name="Zhirakovskaya E."/>
        </authorList>
    </citation>
    <scope>NUCLEOTIDE SEQUENCE</scope>
</reference>
<dbReference type="GO" id="GO:0006935">
    <property type="term" value="P:chemotaxis"/>
    <property type="evidence" value="ECO:0007669"/>
    <property type="project" value="InterPro"/>
</dbReference>
<dbReference type="Gene3D" id="2.40.50.180">
    <property type="entry name" value="CheA-289, Domain 4"/>
    <property type="match status" value="1"/>
</dbReference>
<dbReference type="PROSITE" id="PS50851">
    <property type="entry name" value="CHEW"/>
    <property type="match status" value="1"/>
</dbReference>
<protein>
    <recommendedName>
        <fullName evidence="1">CheW-like domain-containing protein</fullName>
    </recommendedName>
</protein>
<dbReference type="Pfam" id="PF01584">
    <property type="entry name" value="CheW"/>
    <property type="match status" value="1"/>
</dbReference>
<organism evidence="2">
    <name type="scientific">hydrothermal vent metagenome</name>
    <dbReference type="NCBI Taxonomy" id="652676"/>
    <lineage>
        <taxon>unclassified sequences</taxon>
        <taxon>metagenomes</taxon>
        <taxon>ecological metagenomes</taxon>
    </lineage>
</organism>
<dbReference type="InterPro" id="IPR036061">
    <property type="entry name" value="CheW-like_dom_sf"/>
</dbReference>
<dbReference type="PANTHER" id="PTHR22617:SF43">
    <property type="entry name" value="PROTEIN PILI"/>
    <property type="match status" value="1"/>
</dbReference>
<dbReference type="SMART" id="SM00260">
    <property type="entry name" value="CheW"/>
    <property type="match status" value="1"/>
</dbReference>
<dbReference type="InterPro" id="IPR039315">
    <property type="entry name" value="CheW"/>
</dbReference>